<dbReference type="GeneID" id="6083650"/>
<evidence type="ECO:0000313" key="1">
    <source>
        <dbReference type="EMBL" id="EDR01334.1"/>
    </source>
</evidence>
<reference evidence="1 2" key="1">
    <citation type="journal article" date="2008" name="Nature">
        <title>The genome of Laccaria bicolor provides insights into mycorrhizal symbiosis.</title>
        <authorList>
            <person name="Martin F."/>
            <person name="Aerts A."/>
            <person name="Ahren D."/>
            <person name="Brun A."/>
            <person name="Danchin E.G.J."/>
            <person name="Duchaussoy F."/>
            <person name="Gibon J."/>
            <person name="Kohler A."/>
            <person name="Lindquist E."/>
            <person name="Pereda V."/>
            <person name="Salamov A."/>
            <person name="Shapiro H.J."/>
            <person name="Wuyts J."/>
            <person name="Blaudez D."/>
            <person name="Buee M."/>
            <person name="Brokstein P."/>
            <person name="Canbaeck B."/>
            <person name="Cohen D."/>
            <person name="Courty P.E."/>
            <person name="Coutinho P.M."/>
            <person name="Delaruelle C."/>
            <person name="Detter J.C."/>
            <person name="Deveau A."/>
            <person name="DiFazio S."/>
            <person name="Duplessis S."/>
            <person name="Fraissinet-Tachet L."/>
            <person name="Lucic E."/>
            <person name="Frey-Klett P."/>
            <person name="Fourrey C."/>
            <person name="Feussner I."/>
            <person name="Gay G."/>
            <person name="Grimwood J."/>
            <person name="Hoegger P.J."/>
            <person name="Jain P."/>
            <person name="Kilaru S."/>
            <person name="Labbe J."/>
            <person name="Lin Y.C."/>
            <person name="Legue V."/>
            <person name="Le Tacon F."/>
            <person name="Marmeisse R."/>
            <person name="Melayah D."/>
            <person name="Montanini B."/>
            <person name="Muratet M."/>
            <person name="Nehls U."/>
            <person name="Niculita-Hirzel H."/>
            <person name="Oudot-Le Secq M.P."/>
            <person name="Peter M."/>
            <person name="Quesneville H."/>
            <person name="Rajashekar B."/>
            <person name="Reich M."/>
            <person name="Rouhier N."/>
            <person name="Schmutz J."/>
            <person name="Yin T."/>
            <person name="Chalot M."/>
            <person name="Henrissat B."/>
            <person name="Kuees U."/>
            <person name="Lucas S."/>
            <person name="Van de Peer Y."/>
            <person name="Podila G.K."/>
            <person name="Polle A."/>
            <person name="Pukkila P.J."/>
            <person name="Richardson P.M."/>
            <person name="Rouze P."/>
            <person name="Sanders I.R."/>
            <person name="Stajich J.E."/>
            <person name="Tunlid A."/>
            <person name="Tuskan G."/>
            <person name="Grigoriev I.V."/>
        </authorList>
    </citation>
    <scope>NUCLEOTIDE SEQUENCE [LARGE SCALE GENOMIC DNA]</scope>
    <source>
        <strain evidence="2">S238N-H82 / ATCC MYA-4686</strain>
    </source>
</reference>
<dbReference type="Proteomes" id="UP000001194">
    <property type="component" value="Unassembled WGS sequence"/>
</dbReference>
<dbReference type="OrthoDB" id="3036354at2759"/>
<dbReference type="KEGG" id="lbc:LACBIDRAFT_333361"/>
<proteinExistence type="predicted"/>
<organism evidence="2">
    <name type="scientific">Laccaria bicolor (strain S238N-H82 / ATCC MYA-4686)</name>
    <name type="common">Bicoloured deceiver</name>
    <name type="synonym">Laccaria laccata var. bicolor</name>
    <dbReference type="NCBI Taxonomy" id="486041"/>
    <lineage>
        <taxon>Eukaryota</taxon>
        <taxon>Fungi</taxon>
        <taxon>Dikarya</taxon>
        <taxon>Basidiomycota</taxon>
        <taxon>Agaricomycotina</taxon>
        <taxon>Agaricomycetes</taxon>
        <taxon>Agaricomycetidae</taxon>
        <taxon>Agaricales</taxon>
        <taxon>Agaricineae</taxon>
        <taxon>Hydnangiaceae</taxon>
        <taxon>Laccaria</taxon>
    </lineage>
</organism>
<evidence type="ECO:0000313" key="2">
    <source>
        <dbReference type="Proteomes" id="UP000001194"/>
    </source>
</evidence>
<name>B0DVN8_LACBS</name>
<dbReference type="HOGENOM" id="CLU_1235212_0_0_1"/>
<gene>
    <name evidence="1" type="ORF">LACBIDRAFT_333361</name>
</gene>
<dbReference type="EMBL" id="DS547140">
    <property type="protein sequence ID" value="EDR01334.1"/>
    <property type="molecule type" value="Genomic_DNA"/>
</dbReference>
<keyword evidence="2" id="KW-1185">Reference proteome</keyword>
<dbReference type="InParanoid" id="B0DVN8"/>
<protein>
    <submittedName>
        <fullName evidence="1">Predicted protein</fullName>
    </submittedName>
</protein>
<sequence length="224" mass="25292">MLGKASDIHRKICCISKQKNICSAYPQSARKSSGSVKTSTWAGENVAELTRSRVLELDLHEQFYGTANIDNFLTSANLPKLRILRFRGVNCHDARSCLDADGAPVSCRRSAQPAAEILKAPRPTLETLLGVEVHDTIVDSNYFTWDDDWEEEDHDDYDEDKERASPWKAIFLENLMTQRPVRRFRVPSVNSAQEIEHLSVVAPQITELRDIVTTGQNPEIPVKE</sequence>
<dbReference type="RefSeq" id="XP_001888041.1">
    <property type="nucleotide sequence ID" value="XM_001888006.1"/>
</dbReference>
<dbReference type="AlphaFoldDB" id="B0DVN8"/>
<accession>B0DVN8</accession>